<dbReference type="HOGENOM" id="CLU_190272_0_0_1"/>
<dbReference type="InterPro" id="IPR045009">
    <property type="entry name" value="CASPL-5"/>
</dbReference>
<keyword evidence="3" id="KW-0812">Transmembrane</keyword>
<evidence type="ECO:0000313" key="4">
    <source>
        <dbReference type="EMBL" id="ERN03018.1"/>
    </source>
</evidence>
<dbReference type="EMBL" id="KI394420">
    <property type="protein sequence ID" value="ERN03018.1"/>
    <property type="molecule type" value="Genomic_DNA"/>
</dbReference>
<keyword evidence="5" id="KW-1185">Reference proteome</keyword>
<dbReference type="STRING" id="13333.W1P510"/>
<gene>
    <name evidence="4" type="ORF">AMTR_s01228p00010510</name>
</gene>
<evidence type="ECO:0008006" key="6">
    <source>
        <dbReference type="Google" id="ProtNLM"/>
    </source>
</evidence>
<accession>W1P510</accession>
<protein>
    <recommendedName>
        <fullName evidence="6">CASP-like protein</fullName>
    </recommendedName>
</protein>
<evidence type="ECO:0000256" key="2">
    <source>
        <dbReference type="SAM" id="MobiDB-lite"/>
    </source>
</evidence>
<keyword evidence="3" id="KW-1133">Transmembrane helix</keyword>
<name>W1P510_AMBTC</name>
<sequence length="69" mass="7283">MNVSHPAVHPVEAPPLTNANDAPRTRMKDIQGMPGTLGGLLLRIGQFVFSVVALCVMVSTSDFASVTAF</sequence>
<evidence type="ECO:0000256" key="3">
    <source>
        <dbReference type="SAM" id="Phobius"/>
    </source>
</evidence>
<dbReference type="AlphaFoldDB" id="W1P510"/>
<comment type="subunit">
    <text evidence="1">Homodimer and heterodimers.</text>
</comment>
<feature type="region of interest" description="Disordered" evidence="2">
    <location>
        <begin position="1"/>
        <end position="25"/>
    </location>
</feature>
<feature type="non-terminal residue" evidence="4">
    <location>
        <position position="69"/>
    </location>
</feature>
<organism evidence="4 5">
    <name type="scientific">Amborella trichopoda</name>
    <dbReference type="NCBI Taxonomy" id="13333"/>
    <lineage>
        <taxon>Eukaryota</taxon>
        <taxon>Viridiplantae</taxon>
        <taxon>Streptophyta</taxon>
        <taxon>Embryophyta</taxon>
        <taxon>Tracheophyta</taxon>
        <taxon>Spermatophyta</taxon>
        <taxon>Magnoliopsida</taxon>
        <taxon>Amborellales</taxon>
        <taxon>Amborellaceae</taxon>
        <taxon>Amborella</taxon>
    </lineage>
</organism>
<proteinExistence type="predicted"/>
<dbReference type="PANTHER" id="PTHR32021:SF1">
    <property type="entry name" value="CASP-LIKE PROTEIN 5A1"/>
    <property type="match status" value="1"/>
</dbReference>
<keyword evidence="3" id="KW-0472">Membrane</keyword>
<evidence type="ECO:0000256" key="1">
    <source>
        <dbReference type="ARBA" id="ARBA00011489"/>
    </source>
</evidence>
<evidence type="ECO:0000313" key="5">
    <source>
        <dbReference type="Proteomes" id="UP000017836"/>
    </source>
</evidence>
<feature type="transmembrane region" description="Helical" evidence="3">
    <location>
        <begin position="40"/>
        <end position="59"/>
    </location>
</feature>
<dbReference type="Proteomes" id="UP000017836">
    <property type="component" value="Unassembled WGS sequence"/>
</dbReference>
<dbReference type="Gramene" id="ERN03018">
    <property type="protein sequence ID" value="ERN03018"/>
    <property type="gene ID" value="AMTR_s01228p00010510"/>
</dbReference>
<dbReference type="OMA" id="RISESHC"/>
<reference evidence="5" key="1">
    <citation type="journal article" date="2013" name="Science">
        <title>The Amborella genome and the evolution of flowering plants.</title>
        <authorList>
            <consortium name="Amborella Genome Project"/>
        </authorList>
    </citation>
    <scope>NUCLEOTIDE SEQUENCE [LARGE SCALE GENOMIC DNA]</scope>
</reference>
<dbReference type="PANTHER" id="PTHR32021">
    <property type="entry name" value="CASP-LIKE PROTEIN 5B3"/>
    <property type="match status" value="1"/>
</dbReference>